<protein>
    <submittedName>
        <fullName evidence="1">Uncharacterized protein</fullName>
    </submittedName>
</protein>
<comment type="caution">
    <text evidence="1">The sequence shown here is derived from an EMBL/GenBank/DDBJ whole genome shotgun (WGS) entry which is preliminary data.</text>
</comment>
<evidence type="ECO:0000313" key="1">
    <source>
        <dbReference type="EMBL" id="KAK1865577.1"/>
    </source>
</evidence>
<dbReference type="EMBL" id="CM020619">
    <property type="protein sequence ID" value="KAK1865577.1"/>
    <property type="molecule type" value="Genomic_DNA"/>
</dbReference>
<dbReference type="Proteomes" id="UP000798662">
    <property type="component" value="Chromosome 2"/>
</dbReference>
<keyword evidence="2" id="KW-1185">Reference proteome</keyword>
<accession>A0ACC3C5Z8</accession>
<reference evidence="1" key="1">
    <citation type="submission" date="2019-11" db="EMBL/GenBank/DDBJ databases">
        <title>Nori genome reveals adaptations in red seaweeds to the harsh intertidal environment.</title>
        <authorList>
            <person name="Wang D."/>
            <person name="Mao Y."/>
        </authorList>
    </citation>
    <scope>NUCLEOTIDE SEQUENCE</scope>
    <source>
        <tissue evidence="1">Gametophyte</tissue>
    </source>
</reference>
<proteinExistence type="predicted"/>
<gene>
    <name evidence="1" type="ORF">I4F81_008106</name>
</gene>
<sequence length="597" mass="62815">MSSPPAPGQGVPPPPSPPSPPPLPTLTLNSLNDDVLGLITAAAYSAGGHSGLFSASRRLSTIGAASLTELTVRRPPILGQLWEDEVPAPAPEVVLPFPNFLDTDTEAALLHVGLPAPSLLSRMARLMDQVAAVRVACEPGRRFLSRATGVRAVTLRASGDNYPLCPSCAVATEAAVIGVGRELSARPYLTRPLILDGLYGQWLMRHVRELPLHSFSAAGNVLSAITSGRVSSAPLRALHLHNLFTGVGRAVGLLLGHHGGTLRELTLGFVLHRCMPTASNVALAFNAPTGGMPALRTLTIRGVRFGVGDLTAVAAACPALTSLAVDGRLHHDACRAVDARALPSLTRLSWTTACPIGLQEYDLRVGPLLAGRSLEAAAFGRHIYKNQRPPMLPGLLLDLDVAVSLPVELDLVAVESFDDDADLCRLVDGSPGASRVERLRLAVGAGVTAEGLAALGRLPLLTSLSIFVTDVRCAAFFQWWPIPGLTHLGVLLKVGVAPEVFIPPLLTALAASPTASTLRSLSLTCRPLEAASSADNLGRLTRLRHLYCRLVDPYGVPYHTPADAAVARAPMAAWMLQRLPRVTVVAGVPAHWAGCEG</sequence>
<name>A0ACC3C5Z8_PYRYE</name>
<evidence type="ECO:0000313" key="2">
    <source>
        <dbReference type="Proteomes" id="UP000798662"/>
    </source>
</evidence>
<organism evidence="1 2">
    <name type="scientific">Pyropia yezoensis</name>
    <name type="common">Susabi-nori</name>
    <name type="synonym">Porphyra yezoensis</name>
    <dbReference type="NCBI Taxonomy" id="2788"/>
    <lineage>
        <taxon>Eukaryota</taxon>
        <taxon>Rhodophyta</taxon>
        <taxon>Bangiophyceae</taxon>
        <taxon>Bangiales</taxon>
        <taxon>Bangiaceae</taxon>
        <taxon>Pyropia</taxon>
    </lineage>
</organism>